<accession>A0A0F9U5X4</accession>
<organism evidence="1">
    <name type="scientific">marine sediment metagenome</name>
    <dbReference type="NCBI Taxonomy" id="412755"/>
    <lineage>
        <taxon>unclassified sequences</taxon>
        <taxon>metagenomes</taxon>
        <taxon>ecological metagenomes</taxon>
    </lineage>
</organism>
<name>A0A0F9U5X4_9ZZZZ</name>
<proteinExistence type="predicted"/>
<evidence type="ECO:0000313" key="1">
    <source>
        <dbReference type="EMBL" id="KKN87009.1"/>
    </source>
</evidence>
<reference evidence="1" key="1">
    <citation type="journal article" date="2015" name="Nature">
        <title>Complex archaea that bridge the gap between prokaryotes and eukaryotes.</title>
        <authorList>
            <person name="Spang A."/>
            <person name="Saw J.H."/>
            <person name="Jorgensen S.L."/>
            <person name="Zaremba-Niedzwiedzka K."/>
            <person name="Martijn J."/>
            <person name="Lind A.E."/>
            <person name="van Eijk R."/>
            <person name="Schleper C."/>
            <person name="Guy L."/>
            <person name="Ettema T.J."/>
        </authorList>
    </citation>
    <scope>NUCLEOTIDE SEQUENCE</scope>
</reference>
<sequence length="107" mass="12249">MSEEKVKHLGQITDEIIEGWEKLYDKRGDKYYCYKCGGVIMRTVCHVSIHLKLFDPSCAGPGKVQKINFPFCPNCDGDLEYVTACYHAVYNIHTILRLPKMLMKGGF</sequence>
<protein>
    <submittedName>
        <fullName evidence="1">Uncharacterized protein</fullName>
    </submittedName>
</protein>
<comment type="caution">
    <text evidence="1">The sequence shown here is derived from an EMBL/GenBank/DDBJ whole genome shotgun (WGS) entry which is preliminary data.</text>
</comment>
<gene>
    <name evidence="1" type="ORF">LCGC14_0262780</name>
</gene>
<dbReference type="AlphaFoldDB" id="A0A0F9U5X4"/>
<dbReference type="EMBL" id="LAZR01000142">
    <property type="protein sequence ID" value="KKN87009.1"/>
    <property type="molecule type" value="Genomic_DNA"/>
</dbReference>